<organism evidence="9 10">
    <name type="scientific">Lawsonia intracellularis (strain PHE/MN1-00)</name>
    <dbReference type="NCBI Taxonomy" id="363253"/>
    <lineage>
        <taxon>Bacteria</taxon>
        <taxon>Pseudomonadati</taxon>
        <taxon>Thermodesulfobacteriota</taxon>
        <taxon>Desulfovibrionia</taxon>
        <taxon>Desulfovibrionales</taxon>
        <taxon>Desulfovibrionaceae</taxon>
        <taxon>Lawsonia</taxon>
    </lineage>
</organism>
<dbReference type="PANTHER" id="PTHR11845:SF13">
    <property type="entry name" value="5'-DEOXYNUCLEOTIDASE HDDC2"/>
    <property type="match status" value="1"/>
</dbReference>
<dbReference type="PANTHER" id="PTHR11845">
    <property type="entry name" value="5'-DEOXYNUCLEOTIDASE HDDC2"/>
    <property type="match status" value="1"/>
</dbReference>
<name>Q1MQ24_LAWIP</name>
<dbReference type="InterPro" id="IPR039356">
    <property type="entry name" value="YfbR/HDDC2"/>
</dbReference>
<dbReference type="KEGG" id="lip:LI0849"/>
<dbReference type="HOGENOM" id="CLU_039453_4_0_7"/>
<dbReference type="GO" id="GO:0046872">
    <property type="term" value="F:metal ion binding"/>
    <property type="evidence" value="ECO:0007669"/>
    <property type="project" value="UniProtKB-KW"/>
</dbReference>
<evidence type="ECO:0000313" key="9">
    <source>
        <dbReference type="EMBL" id="CAJ54903.1"/>
    </source>
</evidence>
<sequence length="211" mass="24569">MNNYNYTSLNSDTIKNIVQFFFEAGMLRYIPRSGYPFLGTGKENVAEHSYRTAIIGYILAKECGANPEHTSLLCLFHDFPEVRIGDLNYINHIYVKANTRKALKDSISGINIGESILSLWDEYSNCQTLEAIFAHDADQLDLALNLKVEQNLGNPYAKNWLENLFSRLKSSLAKELYHVILISDHTDWWYKQKNKRWWETRELKKDDSHKK</sequence>
<evidence type="ECO:0000256" key="4">
    <source>
        <dbReference type="ARBA" id="ARBA00011738"/>
    </source>
</evidence>
<reference evidence="9 10" key="1">
    <citation type="submission" date="2005-11" db="EMBL/GenBank/DDBJ databases">
        <title>The complete genome sequence of Lawsonia intracellularis: the causative agent of proliferative enteropathy.</title>
        <authorList>
            <person name="Kaur K."/>
            <person name="Zhang Q."/>
            <person name="Beckler D."/>
            <person name="Munir S."/>
            <person name="Li L."/>
            <person name="Kinsley K."/>
            <person name="Herron L."/>
            <person name="Peterson A."/>
            <person name="May B."/>
            <person name="Singh S."/>
            <person name="Gebhart C."/>
            <person name="Kapur V."/>
        </authorList>
    </citation>
    <scope>NUCLEOTIDE SEQUENCE [LARGE SCALE GENOMIC DNA]</scope>
    <source>
        <strain evidence="9 10">PHE/MN1-00</strain>
    </source>
</reference>
<evidence type="ECO:0000256" key="3">
    <source>
        <dbReference type="ARBA" id="ARBA00001941"/>
    </source>
</evidence>
<dbReference type="SMART" id="SM00471">
    <property type="entry name" value="HDc"/>
    <property type="match status" value="1"/>
</dbReference>
<feature type="domain" description="HD/PDEase" evidence="8">
    <location>
        <begin position="41"/>
        <end position="152"/>
    </location>
</feature>
<dbReference type="InterPro" id="IPR006674">
    <property type="entry name" value="HD_domain"/>
</dbReference>
<evidence type="ECO:0000256" key="7">
    <source>
        <dbReference type="ARBA" id="ARBA00022801"/>
    </source>
</evidence>
<evidence type="ECO:0000256" key="6">
    <source>
        <dbReference type="ARBA" id="ARBA00022723"/>
    </source>
</evidence>
<gene>
    <name evidence="9" type="ordered locus">LI0849</name>
</gene>
<dbReference type="Gene3D" id="1.10.3210.10">
    <property type="entry name" value="Hypothetical protein af1432"/>
    <property type="match status" value="1"/>
</dbReference>
<dbReference type="eggNOG" id="COG1896">
    <property type="taxonomic scope" value="Bacteria"/>
</dbReference>
<evidence type="ECO:0000313" key="10">
    <source>
        <dbReference type="Proteomes" id="UP000002430"/>
    </source>
</evidence>
<dbReference type="AlphaFoldDB" id="Q1MQ24"/>
<accession>Q1MQ24</accession>
<dbReference type="RefSeq" id="WP_011526932.1">
    <property type="nucleotide sequence ID" value="NC_008011.1"/>
</dbReference>
<protein>
    <recommendedName>
        <fullName evidence="5">5'-deoxynucleotidase</fullName>
        <ecNumber evidence="5">3.1.3.89</ecNumber>
    </recommendedName>
</protein>
<evidence type="ECO:0000256" key="2">
    <source>
        <dbReference type="ARBA" id="ARBA00001936"/>
    </source>
</evidence>
<comment type="cofactor">
    <cofactor evidence="2">
        <name>Mn(2+)</name>
        <dbReference type="ChEBI" id="CHEBI:29035"/>
    </cofactor>
</comment>
<dbReference type="EMBL" id="AM180252">
    <property type="protein sequence ID" value="CAJ54903.1"/>
    <property type="molecule type" value="Genomic_DNA"/>
</dbReference>
<dbReference type="GO" id="GO:0002953">
    <property type="term" value="F:5'-deoxynucleotidase activity"/>
    <property type="evidence" value="ECO:0007669"/>
    <property type="project" value="UniProtKB-EC"/>
</dbReference>
<comment type="subunit">
    <text evidence="4">Homodimer.</text>
</comment>
<dbReference type="SUPFAM" id="SSF109604">
    <property type="entry name" value="HD-domain/PDEase-like"/>
    <property type="match status" value="1"/>
</dbReference>
<dbReference type="OrthoDB" id="9786155at2"/>
<keyword evidence="10" id="KW-1185">Reference proteome</keyword>
<proteinExistence type="predicted"/>
<dbReference type="STRING" id="363253.LI0849"/>
<evidence type="ECO:0000259" key="8">
    <source>
        <dbReference type="SMART" id="SM00471"/>
    </source>
</evidence>
<dbReference type="Pfam" id="PF13023">
    <property type="entry name" value="HD_3"/>
    <property type="match status" value="1"/>
</dbReference>
<dbReference type="InterPro" id="IPR003607">
    <property type="entry name" value="HD/PDEase_dom"/>
</dbReference>
<keyword evidence="6" id="KW-0479">Metal-binding</keyword>
<comment type="catalytic activity">
    <reaction evidence="1">
        <text>a 2'-deoxyribonucleoside 5'-phosphate + H2O = a 2'-deoxyribonucleoside + phosphate</text>
        <dbReference type="Rhea" id="RHEA:36167"/>
        <dbReference type="ChEBI" id="CHEBI:15377"/>
        <dbReference type="ChEBI" id="CHEBI:18274"/>
        <dbReference type="ChEBI" id="CHEBI:43474"/>
        <dbReference type="ChEBI" id="CHEBI:65317"/>
        <dbReference type="EC" id="3.1.3.89"/>
    </reaction>
</comment>
<dbReference type="Proteomes" id="UP000002430">
    <property type="component" value="Chromosome"/>
</dbReference>
<dbReference type="GO" id="GO:0005737">
    <property type="term" value="C:cytoplasm"/>
    <property type="evidence" value="ECO:0007669"/>
    <property type="project" value="TreeGrafter"/>
</dbReference>
<dbReference type="EC" id="3.1.3.89" evidence="5"/>
<evidence type="ECO:0000256" key="1">
    <source>
        <dbReference type="ARBA" id="ARBA00001638"/>
    </source>
</evidence>
<keyword evidence="7 9" id="KW-0378">Hydrolase</keyword>
<comment type="cofactor">
    <cofactor evidence="3">
        <name>Co(2+)</name>
        <dbReference type="ChEBI" id="CHEBI:48828"/>
    </cofactor>
</comment>
<evidence type="ECO:0000256" key="5">
    <source>
        <dbReference type="ARBA" id="ARBA00012964"/>
    </source>
</evidence>